<feature type="transmembrane region" description="Helical" evidence="7">
    <location>
        <begin position="174"/>
        <end position="194"/>
    </location>
</feature>
<feature type="transmembrane region" description="Helical" evidence="7">
    <location>
        <begin position="12"/>
        <end position="31"/>
    </location>
</feature>
<evidence type="ECO:0000256" key="4">
    <source>
        <dbReference type="ARBA" id="ARBA00022989"/>
    </source>
</evidence>
<dbReference type="Proteomes" id="UP001310386">
    <property type="component" value="Unassembled WGS sequence"/>
</dbReference>
<keyword evidence="4 7" id="KW-1133">Transmembrane helix</keyword>
<accession>A0ABU5ZKT8</accession>
<name>A0ABU5ZKT8_9BACL</name>
<dbReference type="InterPro" id="IPR005829">
    <property type="entry name" value="Sugar_transporter_CS"/>
</dbReference>
<dbReference type="PROSITE" id="PS00216">
    <property type="entry name" value="SUGAR_TRANSPORT_1"/>
    <property type="match status" value="1"/>
</dbReference>
<dbReference type="InterPro" id="IPR020846">
    <property type="entry name" value="MFS_dom"/>
</dbReference>
<proteinExistence type="predicted"/>
<feature type="transmembrane region" description="Helical" evidence="7">
    <location>
        <begin position="406"/>
        <end position="426"/>
    </location>
</feature>
<keyword evidence="2" id="KW-0813">Transport</keyword>
<dbReference type="CDD" id="cd17370">
    <property type="entry name" value="MFS_MJ1317_like"/>
    <property type="match status" value="1"/>
</dbReference>
<dbReference type="PANTHER" id="PTHR23518">
    <property type="entry name" value="C-METHYLTRANSFERASE"/>
    <property type="match status" value="1"/>
</dbReference>
<feature type="transmembrane region" description="Helical" evidence="7">
    <location>
        <begin position="317"/>
        <end position="334"/>
    </location>
</feature>
<keyword evidence="3 7" id="KW-0812">Transmembrane</keyword>
<dbReference type="PANTHER" id="PTHR23518:SF2">
    <property type="entry name" value="MAJOR FACILITATOR SUPERFAMILY TRANSPORTER"/>
    <property type="match status" value="1"/>
</dbReference>
<evidence type="ECO:0000259" key="8">
    <source>
        <dbReference type="PROSITE" id="PS50850"/>
    </source>
</evidence>
<evidence type="ECO:0000256" key="2">
    <source>
        <dbReference type="ARBA" id="ARBA00022448"/>
    </source>
</evidence>
<evidence type="ECO:0000256" key="5">
    <source>
        <dbReference type="ARBA" id="ARBA00023136"/>
    </source>
</evidence>
<keyword evidence="10" id="KW-1185">Reference proteome</keyword>
<evidence type="ECO:0000256" key="3">
    <source>
        <dbReference type="ARBA" id="ARBA00022692"/>
    </source>
</evidence>
<feature type="transmembrane region" description="Helical" evidence="7">
    <location>
        <begin position="258"/>
        <end position="279"/>
    </location>
</feature>
<dbReference type="EMBL" id="JAYJLD010000028">
    <property type="protein sequence ID" value="MEB3103138.1"/>
    <property type="molecule type" value="Genomic_DNA"/>
</dbReference>
<evidence type="ECO:0000256" key="1">
    <source>
        <dbReference type="ARBA" id="ARBA00004651"/>
    </source>
</evidence>
<keyword evidence="5 7" id="KW-0472">Membrane</keyword>
<dbReference type="PROSITE" id="PS50850">
    <property type="entry name" value="MFS"/>
    <property type="match status" value="1"/>
</dbReference>
<dbReference type="InterPro" id="IPR036259">
    <property type="entry name" value="MFS_trans_sf"/>
</dbReference>
<dbReference type="Pfam" id="PF07690">
    <property type="entry name" value="MFS_1"/>
    <property type="match status" value="2"/>
</dbReference>
<dbReference type="InterPro" id="IPR011701">
    <property type="entry name" value="MFS"/>
</dbReference>
<feature type="domain" description="Major facilitator superfamily (MFS) profile" evidence="8">
    <location>
        <begin position="16"/>
        <end position="428"/>
    </location>
</feature>
<comment type="caution">
    <text evidence="9">The sequence shown here is derived from an EMBL/GenBank/DDBJ whole genome shotgun (WGS) entry which is preliminary data.</text>
</comment>
<dbReference type="SUPFAM" id="SSF103473">
    <property type="entry name" value="MFS general substrate transporter"/>
    <property type="match status" value="1"/>
</dbReference>
<feature type="transmembrane region" description="Helical" evidence="7">
    <location>
        <begin position="285"/>
        <end position="305"/>
    </location>
</feature>
<sequence length="428" mass="45473">MNNRHKRKTRFGLNSTIVVLGLVSLFTDLSSEMIIPVLPLFLTSVLHVQAGAIGVIEGLAESTASVLKLFSGWFSDRIGKRKPLMVFGYGLSNLVKPLFAVSASWGQVLGIRLADRFGKGLRGAPRDALLADVTTPADRGRAFGIHRAMDTLGAAIGPFSAFWILAVFDNNYRAVFWFSAIPGVLAVALLVFLLKERKAGAHGGSVGEANVTDLTNGEAEKNEAPQADTRGEKATAARSPQPLPKIGFKQLSSKLKGFTLAATVFALGNSSDAFLILRAQDAGMAAVWIPLAYFAFNITYTLFSVPAGMLSDRIGRRPVIVAGYLIFALIYLGFGLASNAGWIWVLFIVYGVYYAATEGIQKAYVGDLAEQGGRGLAMGTFNALTGLAALPASIISGALWQMYGPMAAFGFSSALAVAAAGLMVFMKV</sequence>
<evidence type="ECO:0000313" key="10">
    <source>
        <dbReference type="Proteomes" id="UP001310386"/>
    </source>
</evidence>
<feature type="region of interest" description="Disordered" evidence="6">
    <location>
        <begin position="202"/>
        <end position="239"/>
    </location>
</feature>
<gene>
    <name evidence="9" type="ORF">VF724_15885</name>
</gene>
<protein>
    <submittedName>
        <fullName evidence="9">MFS transporter</fullName>
    </submittedName>
</protein>
<organism evidence="9 10">
    <name type="scientific">Ferviditalea candida</name>
    <dbReference type="NCBI Taxonomy" id="3108399"/>
    <lineage>
        <taxon>Bacteria</taxon>
        <taxon>Bacillati</taxon>
        <taxon>Bacillota</taxon>
        <taxon>Bacilli</taxon>
        <taxon>Bacillales</taxon>
        <taxon>Paenibacillaceae</taxon>
        <taxon>Ferviditalea</taxon>
    </lineage>
</organism>
<feature type="transmembrane region" description="Helical" evidence="7">
    <location>
        <begin position="376"/>
        <end position="400"/>
    </location>
</feature>
<feature type="transmembrane region" description="Helical" evidence="7">
    <location>
        <begin position="148"/>
        <end position="168"/>
    </location>
</feature>
<comment type="subcellular location">
    <subcellularLocation>
        <location evidence="1">Cell membrane</location>
        <topology evidence="1">Multi-pass membrane protein</topology>
    </subcellularLocation>
</comment>
<feature type="transmembrane region" description="Helical" evidence="7">
    <location>
        <begin position="340"/>
        <end position="356"/>
    </location>
</feature>
<evidence type="ECO:0000256" key="7">
    <source>
        <dbReference type="SAM" id="Phobius"/>
    </source>
</evidence>
<evidence type="ECO:0000256" key="6">
    <source>
        <dbReference type="SAM" id="MobiDB-lite"/>
    </source>
</evidence>
<reference evidence="9" key="1">
    <citation type="submission" date="2023-12" db="EMBL/GenBank/DDBJ databases">
        <title>Fervidustalea candida gen. nov., sp. nov., a novel member of the family Paenibacillaceae isolated from a geothermal area.</title>
        <authorList>
            <person name="Li W.-J."/>
            <person name="Jiao J.-Y."/>
            <person name="Chen Y."/>
        </authorList>
    </citation>
    <scope>NUCLEOTIDE SEQUENCE</scope>
    <source>
        <strain evidence="9">SYSU GA230002</strain>
    </source>
</reference>
<feature type="compositionally biased region" description="Basic and acidic residues" evidence="6">
    <location>
        <begin position="218"/>
        <end position="235"/>
    </location>
</feature>
<dbReference type="RefSeq" id="WP_371755266.1">
    <property type="nucleotide sequence ID" value="NZ_JAYJLD010000028.1"/>
</dbReference>
<dbReference type="Gene3D" id="1.20.1250.20">
    <property type="entry name" value="MFS general substrate transporter like domains"/>
    <property type="match status" value="2"/>
</dbReference>
<evidence type="ECO:0000313" key="9">
    <source>
        <dbReference type="EMBL" id="MEB3103138.1"/>
    </source>
</evidence>